<evidence type="ECO:0000313" key="2">
    <source>
        <dbReference type="EMBL" id="KAH6837942.1"/>
    </source>
</evidence>
<protein>
    <submittedName>
        <fullName evidence="2">Uncharacterized protein</fullName>
    </submittedName>
</protein>
<feature type="region of interest" description="Disordered" evidence="1">
    <location>
        <begin position="44"/>
        <end position="66"/>
    </location>
</feature>
<feature type="compositionally biased region" description="Acidic residues" evidence="1">
    <location>
        <begin position="50"/>
        <end position="66"/>
    </location>
</feature>
<gene>
    <name evidence="2" type="ORF">C2S53_000411</name>
</gene>
<reference evidence="2 3" key="1">
    <citation type="journal article" date="2021" name="Nat. Commun.">
        <title>Incipient diploidization of the medicinal plant Perilla within 10,000 years.</title>
        <authorList>
            <person name="Zhang Y."/>
            <person name="Shen Q."/>
            <person name="Leng L."/>
            <person name="Zhang D."/>
            <person name="Chen S."/>
            <person name="Shi Y."/>
            <person name="Ning Z."/>
            <person name="Chen S."/>
        </authorList>
    </citation>
    <scope>NUCLEOTIDE SEQUENCE [LARGE SCALE GENOMIC DNA]</scope>
    <source>
        <strain evidence="3">cv. PC099</strain>
    </source>
</reference>
<sequence length="66" mass="7666">MNYCDGEQVFLTDSSSFTSLQSAKRIWYSFLDYCDKEQVIDDDVHSVPTTEDENELFEEETTDGKL</sequence>
<name>A0AAD4PGC6_PERFH</name>
<dbReference type="Proteomes" id="UP001190926">
    <property type="component" value="Unassembled WGS sequence"/>
</dbReference>
<feature type="non-terminal residue" evidence="2">
    <location>
        <position position="66"/>
    </location>
</feature>
<evidence type="ECO:0000313" key="3">
    <source>
        <dbReference type="Proteomes" id="UP001190926"/>
    </source>
</evidence>
<organism evidence="2 3">
    <name type="scientific">Perilla frutescens var. hirtella</name>
    <name type="common">Perilla citriodora</name>
    <name type="synonym">Perilla setoyensis</name>
    <dbReference type="NCBI Taxonomy" id="608512"/>
    <lineage>
        <taxon>Eukaryota</taxon>
        <taxon>Viridiplantae</taxon>
        <taxon>Streptophyta</taxon>
        <taxon>Embryophyta</taxon>
        <taxon>Tracheophyta</taxon>
        <taxon>Spermatophyta</taxon>
        <taxon>Magnoliopsida</taxon>
        <taxon>eudicotyledons</taxon>
        <taxon>Gunneridae</taxon>
        <taxon>Pentapetalae</taxon>
        <taxon>asterids</taxon>
        <taxon>lamiids</taxon>
        <taxon>Lamiales</taxon>
        <taxon>Lamiaceae</taxon>
        <taxon>Nepetoideae</taxon>
        <taxon>Elsholtzieae</taxon>
        <taxon>Perilla</taxon>
    </lineage>
</organism>
<comment type="caution">
    <text evidence="2">The sequence shown here is derived from an EMBL/GenBank/DDBJ whole genome shotgun (WGS) entry which is preliminary data.</text>
</comment>
<dbReference type="EMBL" id="SDAM02000004">
    <property type="protein sequence ID" value="KAH6837942.1"/>
    <property type="molecule type" value="Genomic_DNA"/>
</dbReference>
<dbReference type="AlphaFoldDB" id="A0AAD4PGC6"/>
<evidence type="ECO:0000256" key="1">
    <source>
        <dbReference type="SAM" id="MobiDB-lite"/>
    </source>
</evidence>
<keyword evidence="3" id="KW-1185">Reference proteome</keyword>
<accession>A0AAD4PGC6</accession>
<proteinExistence type="predicted"/>